<dbReference type="EMBL" id="BMAV01026826">
    <property type="protein sequence ID" value="GFS53656.1"/>
    <property type="molecule type" value="Genomic_DNA"/>
</dbReference>
<evidence type="ECO:0000313" key="2">
    <source>
        <dbReference type="Proteomes" id="UP000886998"/>
    </source>
</evidence>
<gene>
    <name evidence="1" type="ORF">TNIN_494161</name>
</gene>
<proteinExistence type="predicted"/>
<reference evidence="1" key="1">
    <citation type="submission" date="2020-08" db="EMBL/GenBank/DDBJ databases">
        <title>Multicomponent nature underlies the extraordinary mechanical properties of spider dragline silk.</title>
        <authorList>
            <person name="Kono N."/>
            <person name="Nakamura H."/>
            <person name="Mori M."/>
            <person name="Yoshida Y."/>
            <person name="Ohtoshi R."/>
            <person name="Malay A.D."/>
            <person name="Moran D.A.P."/>
            <person name="Tomita M."/>
            <person name="Numata K."/>
            <person name="Arakawa K."/>
        </authorList>
    </citation>
    <scope>NUCLEOTIDE SEQUENCE</scope>
</reference>
<protein>
    <submittedName>
        <fullName evidence="1">Uncharacterized protein</fullName>
    </submittedName>
</protein>
<dbReference type="AlphaFoldDB" id="A0A8X6KJJ9"/>
<dbReference type="Proteomes" id="UP000886998">
    <property type="component" value="Unassembled WGS sequence"/>
</dbReference>
<accession>A0A8X6KJJ9</accession>
<organism evidence="1 2">
    <name type="scientific">Trichonephila inaurata madagascariensis</name>
    <dbReference type="NCBI Taxonomy" id="2747483"/>
    <lineage>
        <taxon>Eukaryota</taxon>
        <taxon>Metazoa</taxon>
        <taxon>Ecdysozoa</taxon>
        <taxon>Arthropoda</taxon>
        <taxon>Chelicerata</taxon>
        <taxon>Arachnida</taxon>
        <taxon>Araneae</taxon>
        <taxon>Araneomorphae</taxon>
        <taxon>Entelegynae</taxon>
        <taxon>Araneoidea</taxon>
        <taxon>Nephilidae</taxon>
        <taxon>Trichonephila</taxon>
        <taxon>Trichonephila inaurata</taxon>
    </lineage>
</organism>
<evidence type="ECO:0000313" key="1">
    <source>
        <dbReference type="EMBL" id="GFS53656.1"/>
    </source>
</evidence>
<keyword evidence="2" id="KW-1185">Reference proteome</keyword>
<name>A0A8X6KJJ9_9ARAC</name>
<comment type="caution">
    <text evidence="1">The sequence shown here is derived from an EMBL/GenBank/DDBJ whole genome shotgun (WGS) entry which is preliminary data.</text>
</comment>
<sequence>MSVYGVKSQESHEIYAGEHYLSEKYFLEDPMLKGQNWGTRMSAYHCPVEIPRTVHTILAPPQYPYCENSVSSDSMTGIIAFNMGSLPKHGYRT</sequence>